<keyword evidence="7" id="KW-1015">Disulfide bond</keyword>
<accession>A0A3Q0ELG2</accession>
<dbReference type="GO" id="GO:0009897">
    <property type="term" value="C:external side of plasma membrane"/>
    <property type="evidence" value="ECO:0007669"/>
    <property type="project" value="TreeGrafter"/>
</dbReference>
<dbReference type="InterPro" id="IPR013783">
    <property type="entry name" value="Ig-like_fold"/>
</dbReference>
<keyword evidence="3" id="KW-0812">Transmembrane</keyword>
<evidence type="ECO:0000256" key="4">
    <source>
        <dbReference type="ARBA" id="ARBA00022729"/>
    </source>
</evidence>
<feature type="domain" description="Ig-like" evidence="13">
    <location>
        <begin position="23"/>
        <end position="123"/>
    </location>
</feature>
<proteinExistence type="predicted"/>
<reference evidence="15" key="1">
    <citation type="submission" date="2025-08" db="UniProtKB">
        <authorList>
            <consortium name="RefSeq"/>
        </authorList>
    </citation>
    <scope>IDENTIFICATION</scope>
</reference>
<dbReference type="SUPFAM" id="SSF48726">
    <property type="entry name" value="Immunoglobulin"/>
    <property type="match status" value="2"/>
</dbReference>
<evidence type="ECO:0000256" key="8">
    <source>
        <dbReference type="ARBA" id="ARBA00023170"/>
    </source>
</evidence>
<dbReference type="Pfam" id="PF07654">
    <property type="entry name" value="C1-set"/>
    <property type="match status" value="1"/>
</dbReference>
<dbReference type="InterPro" id="IPR007110">
    <property type="entry name" value="Ig-like_dom"/>
</dbReference>
<dbReference type="OrthoDB" id="9983389at2759"/>
<comment type="subcellular location">
    <subcellularLocation>
        <location evidence="1">Cell membrane</location>
        <topology evidence="1">Single-pass type I membrane protein</topology>
    </subcellularLocation>
</comment>
<feature type="region of interest" description="Disordered" evidence="11">
    <location>
        <begin position="377"/>
        <end position="416"/>
    </location>
</feature>
<evidence type="ECO:0000256" key="7">
    <source>
        <dbReference type="ARBA" id="ARBA00023157"/>
    </source>
</evidence>
<dbReference type="STRING" id="1868482.ENSTSYP00000011511"/>
<dbReference type="SMART" id="SM00409">
    <property type="entry name" value="IG"/>
    <property type="match status" value="1"/>
</dbReference>
<dbReference type="CDD" id="cd00098">
    <property type="entry name" value="IgC1"/>
    <property type="match status" value="1"/>
</dbReference>
<sequence>MPAAPGSWALALLVLGSTRTAAAGVLKVEMAGSTQTVFLNDNIAISCNISSSVPLDINVMGVRWFWRNQTSKDDIKLFESFGDHEETFRPGAFVSPERLKEGNASLQLPRVQVGEEGEFLCEVVVTPYMAQGRIFLQVLAYPNGTLRENGDNHYLCELSGFYPEPINVTWKIWRQKSPYHLEIFEDVNTGHPIKNLDGTFNITSSLKLNSSLEDQGAFLQCVVEHLSLSTPLRLNYTQTVIEPEKMNIWWFCMELTPLILFFALFPWQRCRGARGNVGSDVFEKEKKISLINWIWKPFANVAAILQPSSHPYPSPGSFAVCSSHVTGSSEYNEAEVEVLPLKRPFVSSHELLTLLREGHAQASLLEDSRQKTCPSCCSSRRQARSDDSHPAPLGGSEIGRANKAGSQVRKKYFDSL</sequence>
<dbReference type="InterPro" id="IPR051713">
    <property type="entry name" value="T-cell_Activation_Regulation"/>
</dbReference>
<evidence type="ECO:0000256" key="2">
    <source>
        <dbReference type="ARBA" id="ARBA00022475"/>
    </source>
</evidence>
<keyword evidence="6" id="KW-0472">Membrane</keyword>
<dbReference type="GO" id="GO:0006955">
    <property type="term" value="P:immune response"/>
    <property type="evidence" value="ECO:0007669"/>
    <property type="project" value="TreeGrafter"/>
</dbReference>
<dbReference type="GO" id="GO:0042102">
    <property type="term" value="P:positive regulation of T cell proliferation"/>
    <property type="evidence" value="ECO:0007669"/>
    <property type="project" value="TreeGrafter"/>
</dbReference>
<dbReference type="AlphaFoldDB" id="A0A3Q0ELG2"/>
<feature type="domain" description="Ig-like" evidence="13">
    <location>
        <begin position="127"/>
        <end position="237"/>
    </location>
</feature>
<dbReference type="GO" id="GO:0042130">
    <property type="term" value="P:negative regulation of T cell proliferation"/>
    <property type="evidence" value="ECO:0007669"/>
    <property type="project" value="TreeGrafter"/>
</dbReference>
<dbReference type="GO" id="GO:0071222">
    <property type="term" value="P:cellular response to lipopolysaccharide"/>
    <property type="evidence" value="ECO:0007669"/>
    <property type="project" value="TreeGrafter"/>
</dbReference>
<dbReference type="GeneID" id="110596845"/>
<feature type="chain" id="PRO_5018293107" evidence="12">
    <location>
        <begin position="24"/>
        <end position="416"/>
    </location>
</feature>
<dbReference type="SMART" id="SM00407">
    <property type="entry name" value="IGc1"/>
    <property type="match status" value="1"/>
</dbReference>
<evidence type="ECO:0000256" key="1">
    <source>
        <dbReference type="ARBA" id="ARBA00004251"/>
    </source>
</evidence>
<dbReference type="Proteomes" id="UP000189704">
    <property type="component" value="Unplaced"/>
</dbReference>
<evidence type="ECO:0000256" key="6">
    <source>
        <dbReference type="ARBA" id="ARBA00023136"/>
    </source>
</evidence>
<keyword evidence="10" id="KW-0393">Immunoglobulin domain</keyword>
<keyword evidence="14" id="KW-1185">Reference proteome</keyword>
<dbReference type="InterPro" id="IPR036179">
    <property type="entry name" value="Ig-like_dom_sf"/>
</dbReference>
<gene>
    <name evidence="15" type="primary">NCR3LG1</name>
</gene>
<organism evidence="14 15">
    <name type="scientific">Carlito syrichta</name>
    <name type="common">Philippine tarsier</name>
    <name type="synonym">Tarsius syrichta</name>
    <dbReference type="NCBI Taxonomy" id="1868482"/>
    <lineage>
        <taxon>Eukaryota</taxon>
        <taxon>Metazoa</taxon>
        <taxon>Chordata</taxon>
        <taxon>Craniata</taxon>
        <taxon>Vertebrata</taxon>
        <taxon>Euteleostomi</taxon>
        <taxon>Mammalia</taxon>
        <taxon>Eutheria</taxon>
        <taxon>Euarchontoglires</taxon>
        <taxon>Primates</taxon>
        <taxon>Haplorrhini</taxon>
        <taxon>Tarsiiformes</taxon>
        <taxon>Tarsiidae</taxon>
        <taxon>Carlito</taxon>
    </lineage>
</organism>
<dbReference type="InterPro" id="IPR003599">
    <property type="entry name" value="Ig_sub"/>
</dbReference>
<evidence type="ECO:0000313" key="15">
    <source>
        <dbReference type="RefSeq" id="XP_021575160.1"/>
    </source>
</evidence>
<evidence type="ECO:0000256" key="11">
    <source>
        <dbReference type="SAM" id="MobiDB-lite"/>
    </source>
</evidence>
<dbReference type="RefSeq" id="XP_021575160.1">
    <property type="nucleotide sequence ID" value="XM_021719485.1"/>
</dbReference>
<keyword evidence="8 15" id="KW-0675">Receptor</keyword>
<dbReference type="GO" id="GO:0031295">
    <property type="term" value="P:T cell costimulation"/>
    <property type="evidence" value="ECO:0007669"/>
    <property type="project" value="TreeGrafter"/>
</dbReference>
<evidence type="ECO:0000259" key="13">
    <source>
        <dbReference type="PROSITE" id="PS50835"/>
    </source>
</evidence>
<keyword evidence="9" id="KW-0325">Glycoprotein</keyword>
<feature type="signal peptide" evidence="12">
    <location>
        <begin position="1"/>
        <end position="23"/>
    </location>
</feature>
<evidence type="ECO:0000256" key="5">
    <source>
        <dbReference type="ARBA" id="ARBA00022989"/>
    </source>
</evidence>
<evidence type="ECO:0000256" key="9">
    <source>
        <dbReference type="ARBA" id="ARBA00023180"/>
    </source>
</evidence>
<dbReference type="PANTHER" id="PTHR25466:SF9">
    <property type="entry name" value="FIBRONECTIN TYPE-III DOMAIN-CONTAINING PROTEIN"/>
    <property type="match status" value="1"/>
</dbReference>
<evidence type="ECO:0000256" key="3">
    <source>
        <dbReference type="ARBA" id="ARBA00022692"/>
    </source>
</evidence>
<dbReference type="PROSITE" id="PS50835">
    <property type="entry name" value="IG_LIKE"/>
    <property type="match status" value="2"/>
</dbReference>
<dbReference type="PANTHER" id="PTHR25466">
    <property type="entry name" value="T-LYMPHOCYTE ACTIVATION ANTIGEN"/>
    <property type="match status" value="1"/>
</dbReference>
<keyword evidence="4 12" id="KW-0732">Signal</keyword>
<dbReference type="GO" id="GO:0007166">
    <property type="term" value="P:cell surface receptor signaling pathway"/>
    <property type="evidence" value="ECO:0007669"/>
    <property type="project" value="TreeGrafter"/>
</dbReference>
<dbReference type="CTD" id="374383"/>
<dbReference type="Gene3D" id="2.60.40.10">
    <property type="entry name" value="Immunoglobulins"/>
    <property type="match status" value="2"/>
</dbReference>
<dbReference type="InterPro" id="IPR003597">
    <property type="entry name" value="Ig_C1-set"/>
</dbReference>
<evidence type="ECO:0000313" key="14">
    <source>
        <dbReference type="Proteomes" id="UP000189704"/>
    </source>
</evidence>
<evidence type="ECO:0000256" key="12">
    <source>
        <dbReference type="SAM" id="SignalP"/>
    </source>
</evidence>
<name>A0A3Q0ELG2_CARSF</name>
<protein>
    <submittedName>
        <fullName evidence="15">Natural cytotoxicity triggering receptor 3 ligand 1</fullName>
    </submittedName>
</protein>
<evidence type="ECO:0000256" key="10">
    <source>
        <dbReference type="ARBA" id="ARBA00023319"/>
    </source>
</evidence>
<keyword evidence="2" id="KW-1003">Cell membrane</keyword>
<keyword evidence="5" id="KW-1133">Transmembrane helix</keyword>
<dbReference type="KEGG" id="csyr:110596845"/>